<dbReference type="InterPro" id="IPR005467">
    <property type="entry name" value="His_kinase_dom"/>
</dbReference>
<dbReference type="EC" id="2.7.13.3" evidence="3"/>
<dbReference type="InterPro" id="IPR003661">
    <property type="entry name" value="HisK_dim/P_dom"/>
</dbReference>
<dbReference type="Gene3D" id="3.30.565.10">
    <property type="entry name" value="Histidine kinase-like ATPase, C-terminal domain"/>
    <property type="match status" value="1"/>
</dbReference>
<dbReference type="SUPFAM" id="SSF55874">
    <property type="entry name" value="ATPase domain of HSP90 chaperone/DNA topoisomerase II/histidine kinase"/>
    <property type="match status" value="1"/>
</dbReference>
<dbReference type="Pfam" id="PF00512">
    <property type="entry name" value="HisKA"/>
    <property type="match status" value="1"/>
</dbReference>
<sequence>MATKSKNRYVYKLLFIICIYMFGIAMLSGFDIIKNKGFIQKDPYFKSHSFKGDLLEYFENVQILTTEIKEDLQKVEDKNDTSKINSYYDKVKAQVDSKQSLRYYIKNKNSGEIYTNIKNLNNVDDYINNNAMYVEKFPKVSDNMGELQSINNWFQRNNFEGSFIFIKTTEVYSQMQKNYIYYNSIRERVIKEVILGSISLVIAICLFVFLWLSLRNESNYVNIEGRYEKIPLDLRAFMFLICSFIMLIYLKNVSFFYKPIDIRQFIILTMVTIYCLYLMVNIHSAFRLLTHKEELSEQLGRSIAGQIILLTHEGFAVKVALLKEISLFVATALFGMFFILGIIGVVTNNKLALFFSFVYGVIYFMIVPLHTLKKVSALNKIIEGTDAIVSGDLDYVIEETGDSNFIKISQNINNMKESFKKSVESQIKSERFKTELITNVSHDLKTPLTSIINYVSLLKKDDISQEDRKKYIDVLEQKSQRLKVLIEDLFEASKVSSGAVELNIEKVDIASLLRQALGEFDNKITSSSLIFKTNIPVEEVHLNLDGKRTWRVFENLIGNALKYSQPNSRVYIDLIEQDEKVIITIKNMSSYEMNFDVSEIFERFKRGDKARSTEGSGLGLSIAKSIVELQGGKMRIDIDGDLFKVTVEFKK</sequence>
<dbReference type="InterPro" id="IPR036890">
    <property type="entry name" value="HATPase_C_sf"/>
</dbReference>
<evidence type="ECO:0000313" key="17">
    <source>
        <dbReference type="EMBL" id="PRR77803.1"/>
    </source>
</evidence>
<dbReference type="Pfam" id="PF02518">
    <property type="entry name" value="HATPase_c"/>
    <property type="match status" value="1"/>
</dbReference>
<comment type="caution">
    <text evidence="17">The sequence shown here is derived from an EMBL/GenBank/DDBJ whole genome shotgun (WGS) entry which is preliminary data.</text>
</comment>
<keyword evidence="9 17" id="KW-0418">Kinase</keyword>
<reference evidence="17 18" key="1">
    <citation type="submission" date="2018-03" db="EMBL/GenBank/DDBJ databases">
        <title>Genome sequence of Clostridium liquoris DSM 100320.</title>
        <authorList>
            <person name="Poehlein A."/>
            <person name="Daniel R."/>
        </authorList>
    </citation>
    <scope>NUCLEOTIDE SEQUENCE [LARGE SCALE GENOMIC DNA]</scope>
    <source>
        <strain evidence="17 18">DSM 100320</strain>
    </source>
</reference>
<dbReference type="SUPFAM" id="SSF47384">
    <property type="entry name" value="Homodimeric domain of signal transducing histidine kinase"/>
    <property type="match status" value="1"/>
</dbReference>
<keyword evidence="11 14" id="KW-1133">Transmembrane helix</keyword>
<feature type="transmembrane region" description="Helical" evidence="14">
    <location>
        <begin position="328"/>
        <end position="346"/>
    </location>
</feature>
<evidence type="ECO:0000256" key="5">
    <source>
        <dbReference type="ARBA" id="ARBA00022553"/>
    </source>
</evidence>
<evidence type="ECO:0000256" key="13">
    <source>
        <dbReference type="ARBA" id="ARBA00023136"/>
    </source>
</evidence>
<dbReference type="PROSITE" id="PS50109">
    <property type="entry name" value="HIS_KIN"/>
    <property type="match status" value="1"/>
</dbReference>
<comment type="subcellular location">
    <subcellularLocation>
        <location evidence="2">Cell membrane</location>
        <topology evidence="2">Multi-pass membrane protein</topology>
    </subcellularLocation>
</comment>
<keyword evidence="4" id="KW-1003">Cell membrane</keyword>
<keyword evidence="10" id="KW-0067">ATP-binding</keyword>
<feature type="transmembrane region" description="Helical" evidence="14">
    <location>
        <begin position="13"/>
        <end position="33"/>
    </location>
</feature>
<evidence type="ECO:0000256" key="1">
    <source>
        <dbReference type="ARBA" id="ARBA00000085"/>
    </source>
</evidence>
<evidence type="ECO:0000259" key="16">
    <source>
        <dbReference type="PROSITE" id="PS50885"/>
    </source>
</evidence>
<evidence type="ECO:0000256" key="9">
    <source>
        <dbReference type="ARBA" id="ARBA00022777"/>
    </source>
</evidence>
<dbReference type="FunFam" id="3.30.565.10:FF:000013">
    <property type="entry name" value="Two-component sensor histidine kinase"/>
    <property type="match status" value="1"/>
</dbReference>
<feature type="transmembrane region" description="Helical" evidence="14">
    <location>
        <begin position="265"/>
        <end position="283"/>
    </location>
</feature>
<evidence type="ECO:0000256" key="6">
    <source>
        <dbReference type="ARBA" id="ARBA00022679"/>
    </source>
</evidence>
<dbReference type="EMBL" id="PVXO01000058">
    <property type="protein sequence ID" value="PRR77803.1"/>
    <property type="molecule type" value="Genomic_DNA"/>
</dbReference>
<dbReference type="AlphaFoldDB" id="A0A2T0B1W0"/>
<dbReference type="InterPro" id="IPR050398">
    <property type="entry name" value="HssS/ArlS-like"/>
</dbReference>
<keyword evidence="8" id="KW-0547">Nucleotide-binding</keyword>
<evidence type="ECO:0000256" key="8">
    <source>
        <dbReference type="ARBA" id="ARBA00022741"/>
    </source>
</evidence>
<evidence type="ECO:0000256" key="10">
    <source>
        <dbReference type="ARBA" id="ARBA00022840"/>
    </source>
</evidence>
<keyword evidence="5" id="KW-0597">Phosphoprotein</keyword>
<evidence type="ECO:0000256" key="11">
    <source>
        <dbReference type="ARBA" id="ARBA00022989"/>
    </source>
</evidence>
<keyword evidence="12" id="KW-0902">Two-component regulatory system</keyword>
<dbReference type="Gene3D" id="1.10.287.130">
    <property type="match status" value="1"/>
</dbReference>
<feature type="transmembrane region" description="Helical" evidence="14">
    <location>
        <begin position="234"/>
        <end position="253"/>
    </location>
</feature>
<feature type="transmembrane region" description="Helical" evidence="14">
    <location>
        <begin position="193"/>
        <end position="214"/>
    </location>
</feature>
<dbReference type="FunFam" id="1.10.287.130:FF:000008">
    <property type="entry name" value="Two-component sensor histidine kinase"/>
    <property type="match status" value="1"/>
</dbReference>
<evidence type="ECO:0000256" key="4">
    <source>
        <dbReference type="ARBA" id="ARBA00022475"/>
    </source>
</evidence>
<feature type="domain" description="Histidine kinase" evidence="15">
    <location>
        <begin position="439"/>
        <end position="651"/>
    </location>
</feature>
<dbReference type="InterPro" id="IPR004358">
    <property type="entry name" value="Sig_transdc_His_kin-like_C"/>
</dbReference>
<dbReference type="GO" id="GO:0005524">
    <property type="term" value="F:ATP binding"/>
    <property type="evidence" value="ECO:0007669"/>
    <property type="project" value="UniProtKB-KW"/>
</dbReference>
<evidence type="ECO:0000256" key="2">
    <source>
        <dbReference type="ARBA" id="ARBA00004651"/>
    </source>
</evidence>
<dbReference type="GO" id="GO:0000155">
    <property type="term" value="F:phosphorelay sensor kinase activity"/>
    <property type="evidence" value="ECO:0007669"/>
    <property type="project" value="InterPro"/>
</dbReference>
<dbReference type="InterPro" id="IPR036097">
    <property type="entry name" value="HisK_dim/P_sf"/>
</dbReference>
<dbReference type="SMART" id="SM00387">
    <property type="entry name" value="HATPase_c"/>
    <property type="match status" value="1"/>
</dbReference>
<feature type="domain" description="HAMP" evidence="16">
    <location>
        <begin position="375"/>
        <end position="424"/>
    </location>
</feature>
<dbReference type="SMART" id="SM00388">
    <property type="entry name" value="HisKA"/>
    <property type="match status" value="1"/>
</dbReference>
<dbReference type="PANTHER" id="PTHR45528">
    <property type="entry name" value="SENSOR HISTIDINE KINASE CPXA"/>
    <property type="match status" value="1"/>
</dbReference>
<gene>
    <name evidence="17" type="primary">yycG_5</name>
    <name evidence="17" type="ORF">CLLI_21910</name>
</gene>
<dbReference type="PANTHER" id="PTHR45528:SF1">
    <property type="entry name" value="SENSOR HISTIDINE KINASE CPXA"/>
    <property type="match status" value="1"/>
</dbReference>
<evidence type="ECO:0000259" key="15">
    <source>
        <dbReference type="PROSITE" id="PS50109"/>
    </source>
</evidence>
<dbReference type="CDD" id="cd00082">
    <property type="entry name" value="HisKA"/>
    <property type="match status" value="1"/>
</dbReference>
<dbReference type="PRINTS" id="PR00344">
    <property type="entry name" value="BCTRLSENSOR"/>
</dbReference>
<comment type="catalytic activity">
    <reaction evidence="1">
        <text>ATP + protein L-histidine = ADP + protein N-phospho-L-histidine.</text>
        <dbReference type="EC" id="2.7.13.3"/>
    </reaction>
</comment>
<evidence type="ECO:0000256" key="12">
    <source>
        <dbReference type="ARBA" id="ARBA00023012"/>
    </source>
</evidence>
<evidence type="ECO:0000256" key="14">
    <source>
        <dbReference type="SAM" id="Phobius"/>
    </source>
</evidence>
<accession>A0A2T0B1W0</accession>
<evidence type="ECO:0000256" key="7">
    <source>
        <dbReference type="ARBA" id="ARBA00022692"/>
    </source>
</evidence>
<proteinExistence type="predicted"/>
<dbReference type="GO" id="GO:0005886">
    <property type="term" value="C:plasma membrane"/>
    <property type="evidence" value="ECO:0007669"/>
    <property type="project" value="UniProtKB-SubCell"/>
</dbReference>
<name>A0A2T0B1W0_9CLOT</name>
<evidence type="ECO:0000256" key="3">
    <source>
        <dbReference type="ARBA" id="ARBA00012438"/>
    </source>
</evidence>
<organism evidence="17 18">
    <name type="scientific">Clostridium liquoris</name>
    <dbReference type="NCBI Taxonomy" id="1289519"/>
    <lineage>
        <taxon>Bacteria</taxon>
        <taxon>Bacillati</taxon>
        <taxon>Bacillota</taxon>
        <taxon>Clostridia</taxon>
        <taxon>Eubacteriales</taxon>
        <taxon>Clostridiaceae</taxon>
        <taxon>Clostridium</taxon>
    </lineage>
</organism>
<dbReference type="RefSeq" id="WP_242975587.1">
    <property type="nucleotide sequence ID" value="NZ_PVXO01000058.1"/>
</dbReference>
<keyword evidence="13 14" id="KW-0472">Membrane</keyword>
<dbReference type="PROSITE" id="PS50885">
    <property type="entry name" value="HAMP"/>
    <property type="match status" value="1"/>
</dbReference>
<dbReference type="InterPro" id="IPR003594">
    <property type="entry name" value="HATPase_dom"/>
</dbReference>
<keyword evidence="6 17" id="KW-0808">Transferase</keyword>
<feature type="transmembrane region" description="Helical" evidence="14">
    <location>
        <begin position="352"/>
        <end position="372"/>
    </location>
</feature>
<evidence type="ECO:0000313" key="18">
    <source>
        <dbReference type="Proteomes" id="UP000239706"/>
    </source>
</evidence>
<protein>
    <recommendedName>
        <fullName evidence="3">histidine kinase</fullName>
        <ecNumber evidence="3">2.7.13.3</ecNumber>
    </recommendedName>
</protein>
<dbReference type="Proteomes" id="UP000239706">
    <property type="component" value="Unassembled WGS sequence"/>
</dbReference>
<keyword evidence="7 14" id="KW-0812">Transmembrane</keyword>
<keyword evidence="18" id="KW-1185">Reference proteome</keyword>
<dbReference type="InterPro" id="IPR003660">
    <property type="entry name" value="HAMP_dom"/>
</dbReference>